<dbReference type="InterPro" id="IPR011992">
    <property type="entry name" value="EF-hand-dom_pair"/>
</dbReference>
<keyword evidence="7" id="KW-0808">Transferase</keyword>
<keyword evidence="7" id="KW-0418">Kinase</keyword>
<evidence type="ECO:0000259" key="6">
    <source>
        <dbReference type="PROSITE" id="PS50222"/>
    </source>
</evidence>
<dbReference type="InterPro" id="IPR018247">
    <property type="entry name" value="EF_Hand_1_Ca_BS"/>
</dbReference>
<comment type="caution">
    <text evidence="7">The sequence shown here is derived from an EMBL/GenBank/DDBJ whole genome shotgun (WGS) entry which is preliminary data.</text>
</comment>
<accession>A0A0M0JTK9</accession>
<feature type="domain" description="EF-hand" evidence="6">
    <location>
        <begin position="603"/>
        <end position="638"/>
    </location>
</feature>
<evidence type="ECO:0000256" key="5">
    <source>
        <dbReference type="SAM" id="MobiDB-lite"/>
    </source>
</evidence>
<keyword evidence="1" id="KW-0479">Metal-binding</keyword>
<feature type="compositionally biased region" description="Low complexity" evidence="5">
    <location>
        <begin position="537"/>
        <end position="546"/>
    </location>
</feature>
<protein>
    <submittedName>
        <fullName evidence="7">Calcium-dependent protein kinase</fullName>
    </submittedName>
</protein>
<organism evidence="7 8">
    <name type="scientific">Chrysochromulina tobinii</name>
    <dbReference type="NCBI Taxonomy" id="1460289"/>
    <lineage>
        <taxon>Eukaryota</taxon>
        <taxon>Haptista</taxon>
        <taxon>Haptophyta</taxon>
        <taxon>Prymnesiophyceae</taxon>
        <taxon>Prymnesiales</taxon>
        <taxon>Chrysochromulinaceae</taxon>
        <taxon>Chrysochromulina</taxon>
    </lineage>
</organism>
<feature type="domain" description="EF-hand" evidence="6">
    <location>
        <begin position="157"/>
        <end position="192"/>
    </location>
</feature>
<dbReference type="Pfam" id="PF13499">
    <property type="entry name" value="EF-hand_7"/>
    <property type="match status" value="4"/>
</dbReference>
<dbReference type="Gene3D" id="1.10.238.10">
    <property type="entry name" value="EF-hand"/>
    <property type="match status" value="5"/>
</dbReference>
<dbReference type="InterPro" id="IPR002048">
    <property type="entry name" value="EF_hand_dom"/>
</dbReference>
<keyword evidence="2" id="KW-0677">Repeat</keyword>
<feature type="region of interest" description="Disordered" evidence="5">
    <location>
        <begin position="1"/>
        <end position="20"/>
    </location>
</feature>
<feature type="domain" description="EF-hand" evidence="6">
    <location>
        <begin position="567"/>
        <end position="602"/>
    </location>
</feature>
<keyword evidence="8" id="KW-1185">Reference proteome</keyword>
<feature type="domain" description="EF-hand" evidence="6">
    <location>
        <begin position="691"/>
        <end position="726"/>
    </location>
</feature>
<feature type="domain" description="EF-hand" evidence="6">
    <location>
        <begin position="728"/>
        <end position="763"/>
    </location>
</feature>
<evidence type="ECO:0000313" key="7">
    <source>
        <dbReference type="EMBL" id="KOO29672.1"/>
    </source>
</evidence>
<dbReference type="EMBL" id="JWZX01002380">
    <property type="protein sequence ID" value="KOO29672.1"/>
    <property type="molecule type" value="Genomic_DNA"/>
</dbReference>
<feature type="region of interest" description="Disordered" evidence="5">
    <location>
        <begin position="46"/>
        <end position="67"/>
    </location>
</feature>
<feature type="region of interest" description="Disordered" evidence="5">
    <location>
        <begin position="470"/>
        <end position="557"/>
    </location>
</feature>
<feature type="compositionally biased region" description="Basic and acidic residues" evidence="5">
    <location>
        <begin position="477"/>
        <end position="493"/>
    </location>
</feature>
<dbReference type="GO" id="GO:0005509">
    <property type="term" value="F:calcium ion binding"/>
    <property type="evidence" value="ECO:0007669"/>
    <property type="project" value="InterPro"/>
</dbReference>
<feature type="domain" description="EF-hand" evidence="6">
    <location>
        <begin position="260"/>
        <end position="295"/>
    </location>
</feature>
<dbReference type="InterPro" id="IPR051581">
    <property type="entry name" value="Ca-bind"/>
</dbReference>
<feature type="coiled-coil region" evidence="4">
    <location>
        <begin position="391"/>
        <end position="418"/>
    </location>
</feature>
<evidence type="ECO:0000256" key="4">
    <source>
        <dbReference type="SAM" id="Coils"/>
    </source>
</evidence>
<dbReference type="SMART" id="SM00054">
    <property type="entry name" value="EFh"/>
    <property type="match status" value="10"/>
</dbReference>
<evidence type="ECO:0000256" key="2">
    <source>
        <dbReference type="ARBA" id="ARBA00022737"/>
    </source>
</evidence>
<dbReference type="OrthoDB" id="428774at2759"/>
<dbReference type="PANTHER" id="PTHR34524">
    <property type="entry name" value="CALCYPHOSIN"/>
    <property type="match status" value="1"/>
</dbReference>
<keyword evidence="3" id="KW-0106">Calcium</keyword>
<proteinExistence type="predicted"/>
<dbReference type="SUPFAM" id="SSF47473">
    <property type="entry name" value="EF-hand"/>
    <property type="match status" value="3"/>
</dbReference>
<name>A0A0M0JTK9_9EUKA</name>
<dbReference type="Proteomes" id="UP000037460">
    <property type="component" value="Unassembled WGS sequence"/>
</dbReference>
<feature type="domain" description="EF-hand" evidence="6">
    <location>
        <begin position="816"/>
        <end position="851"/>
    </location>
</feature>
<feature type="domain" description="EF-hand" evidence="6">
    <location>
        <begin position="115"/>
        <end position="150"/>
    </location>
</feature>
<dbReference type="Pfam" id="PF13202">
    <property type="entry name" value="EF-hand_5"/>
    <property type="match status" value="1"/>
</dbReference>
<dbReference type="PROSITE" id="PS00018">
    <property type="entry name" value="EF_HAND_1"/>
    <property type="match status" value="8"/>
</dbReference>
<reference evidence="8" key="1">
    <citation type="journal article" date="2015" name="PLoS Genet.">
        <title>Genome Sequence and Transcriptome Analyses of Chrysochromulina tobin: Metabolic Tools for Enhanced Algal Fitness in the Prominent Order Prymnesiales (Haptophyceae).</title>
        <authorList>
            <person name="Hovde B.T."/>
            <person name="Deodato C.R."/>
            <person name="Hunsperger H.M."/>
            <person name="Ryken S.A."/>
            <person name="Yost W."/>
            <person name="Jha R.K."/>
            <person name="Patterson J."/>
            <person name="Monnat R.J. Jr."/>
            <person name="Barlow S.B."/>
            <person name="Starkenburg S.R."/>
            <person name="Cattolico R.A."/>
        </authorList>
    </citation>
    <scope>NUCLEOTIDE SEQUENCE</scope>
    <source>
        <strain evidence="8">CCMP291</strain>
    </source>
</reference>
<dbReference type="AlphaFoldDB" id="A0A0M0JTK9"/>
<evidence type="ECO:0000256" key="3">
    <source>
        <dbReference type="ARBA" id="ARBA00022837"/>
    </source>
</evidence>
<sequence length="885" mass="97982">MLPKLTSPRPSAVGTGDGEQPVLAEWKAAVNEEAAMRKRIAKLQRELQRKKQQQSASELQRQRDTTASILREELNEARGSRMMHLIADVLPASEDELNQLSKLINTKCLPSGPGGKNVSWYACFKNLDTDHSGSINFKEYVALIRTSRGLNIPPETLSDMKLKSIWKAVDEDNSGLISVGEFGHFMRRGESAAAETAHERLVAARLEVQRRQHVENKVRRDASGRDISALLDASEPATEEELQEHSHLFNRYLFHNLGETNGGAWYKVFKAVDTNLSGLISFSEYEVAVRDPVIGCGCTVNEVSDAKLRRLWKALDANGNGTIDAGFVEVGIFGRFMRFGIGPGMMPEGNTSELDATRKTSRTHQQRVAEVREAKLAAVLKESTERLKASALQAQDSAAAAALEMKRLEEELASVAAVELYSRNEAQLSGRLHEELIDFGYALSQTDLDELRRLAAEERAVETRLNRAVKGRRGRPVKGERVKMNLKLKKPDEADPVQDSNLSSSTALDEVPEEATSAPAHIVEDEAQEVADEDASSEASSKKLSATPLRLDGDGTIPSQMRRALQTSLSRVIDLFRQFDDDASGYIDGPEFVKALAELGFDPDEPSVSALFASFDLDDSGTIEYEELHNLLVRSVQHKPELEPLELKAANRIALRKKRMSKVDANLFSGLELGSLDADAIPGAIRKALDERMVRVIDLFRQFDDDSSGLLDASEFAKAMRELGMTDAPPEAIAAVFASFDHDESGTIEYRELHAIIKRSLQDRPVVPLLGLQTANRITLRTKRVLKANANLLEGLDLDEAALHSIPGQIKGAMQASLVRVVDLFRQFDDDGDGRISFDEFGKAMGELGLDVLPQALRLLFDEWDPDKSGYIEYEELYTLLRHAK</sequence>
<feature type="compositionally biased region" description="Acidic residues" evidence="5">
    <location>
        <begin position="525"/>
        <end position="536"/>
    </location>
</feature>
<dbReference type="CDD" id="cd00051">
    <property type="entry name" value="EFh"/>
    <property type="match status" value="3"/>
</dbReference>
<evidence type="ECO:0000313" key="8">
    <source>
        <dbReference type="Proteomes" id="UP000037460"/>
    </source>
</evidence>
<feature type="domain" description="EF-hand" evidence="6">
    <location>
        <begin position="303"/>
        <end position="338"/>
    </location>
</feature>
<dbReference type="PANTHER" id="PTHR34524:SF6">
    <property type="entry name" value="CALCYPHOSINE LIKE"/>
    <property type="match status" value="1"/>
</dbReference>
<gene>
    <name evidence="7" type="ORF">Ctob_001159</name>
</gene>
<feature type="compositionally biased region" description="Polar residues" evidence="5">
    <location>
        <begin position="498"/>
        <end position="507"/>
    </location>
</feature>
<dbReference type="PROSITE" id="PS50222">
    <property type="entry name" value="EF_HAND_2"/>
    <property type="match status" value="10"/>
</dbReference>
<dbReference type="GO" id="GO:0016301">
    <property type="term" value="F:kinase activity"/>
    <property type="evidence" value="ECO:0007669"/>
    <property type="project" value="UniProtKB-KW"/>
</dbReference>
<feature type="domain" description="EF-hand" evidence="6">
    <location>
        <begin position="852"/>
        <end position="885"/>
    </location>
</feature>
<keyword evidence="4" id="KW-0175">Coiled coil</keyword>
<evidence type="ECO:0000256" key="1">
    <source>
        <dbReference type="ARBA" id="ARBA00022723"/>
    </source>
</evidence>